<name>A0ABX0XA20_9BACT</name>
<keyword evidence="1" id="KW-1133">Transmembrane helix</keyword>
<sequence>METLERLLLTVHIFAGFSSIVLFFVPAIARKGGLAHARYGWYYVYCMWTVVITAGLLSVFNYLDGQIGAALFLGYLALLTGRQLYYGIAVLRHKKGPSPGMLRTDLALRLGLAAGGVFLIGAFFNWWGPAADPLFLIFGILGSLISLPSLVGDLRGRKVVYNWLVTHLTKMVSTYIAATTAFLAFGGQRFIGDFFPGNWAILLWTAPTVLGLAFVRYYKWRMSKTTRMS</sequence>
<keyword evidence="1" id="KW-0812">Transmembrane</keyword>
<evidence type="ECO:0000313" key="3">
    <source>
        <dbReference type="Proteomes" id="UP000770785"/>
    </source>
</evidence>
<comment type="caution">
    <text evidence="2">The sequence shown here is derived from an EMBL/GenBank/DDBJ whole genome shotgun (WGS) entry which is preliminary data.</text>
</comment>
<organism evidence="2 3">
    <name type="scientific">Neolewinella antarctica</name>
    <dbReference type="NCBI Taxonomy" id="442734"/>
    <lineage>
        <taxon>Bacteria</taxon>
        <taxon>Pseudomonadati</taxon>
        <taxon>Bacteroidota</taxon>
        <taxon>Saprospiria</taxon>
        <taxon>Saprospirales</taxon>
        <taxon>Lewinellaceae</taxon>
        <taxon>Neolewinella</taxon>
    </lineage>
</organism>
<evidence type="ECO:0000256" key="1">
    <source>
        <dbReference type="SAM" id="Phobius"/>
    </source>
</evidence>
<feature type="transmembrane region" description="Helical" evidence="1">
    <location>
        <begin position="197"/>
        <end position="218"/>
    </location>
</feature>
<feature type="transmembrane region" description="Helical" evidence="1">
    <location>
        <begin position="41"/>
        <end position="60"/>
    </location>
</feature>
<proteinExistence type="predicted"/>
<keyword evidence="1" id="KW-0472">Membrane</keyword>
<keyword evidence="3" id="KW-1185">Reference proteome</keyword>
<gene>
    <name evidence="2" type="ORF">GGR27_001167</name>
</gene>
<dbReference type="EMBL" id="JAATJH010000002">
    <property type="protein sequence ID" value="NJC25668.1"/>
    <property type="molecule type" value="Genomic_DNA"/>
</dbReference>
<protein>
    <recommendedName>
        <fullName evidence="4">DUF2306 domain-containing protein</fullName>
    </recommendedName>
</protein>
<feature type="transmembrane region" description="Helical" evidence="1">
    <location>
        <begin position="66"/>
        <end position="85"/>
    </location>
</feature>
<dbReference type="RefSeq" id="WP_168036459.1">
    <property type="nucleotide sequence ID" value="NZ_JAATJH010000002.1"/>
</dbReference>
<dbReference type="Proteomes" id="UP000770785">
    <property type="component" value="Unassembled WGS sequence"/>
</dbReference>
<feature type="transmembrane region" description="Helical" evidence="1">
    <location>
        <begin position="6"/>
        <end position="29"/>
    </location>
</feature>
<feature type="transmembrane region" description="Helical" evidence="1">
    <location>
        <begin position="133"/>
        <end position="151"/>
    </location>
</feature>
<evidence type="ECO:0008006" key="4">
    <source>
        <dbReference type="Google" id="ProtNLM"/>
    </source>
</evidence>
<feature type="transmembrane region" description="Helical" evidence="1">
    <location>
        <begin position="106"/>
        <end position="127"/>
    </location>
</feature>
<accession>A0ABX0XA20</accession>
<evidence type="ECO:0000313" key="2">
    <source>
        <dbReference type="EMBL" id="NJC25668.1"/>
    </source>
</evidence>
<reference evidence="2 3" key="1">
    <citation type="submission" date="2020-03" db="EMBL/GenBank/DDBJ databases">
        <title>Genomic Encyclopedia of Type Strains, Phase IV (KMG-IV): sequencing the most valuable type-strain genomes for metagenomic binning, comparative biology and taxonomic classification.</title>
        <authorList>
            <person name="Goeker M."/>
        </authorList>
    </citation>
    <scope>NUCLEOTIDE SEQUENCE [LARGE SCALE GENOMIC DNA]</scope>
    <source>
        <strain evidence="2 3">DSM 105096</strain>
    </source>
</reference>